<evidence type="ECO:0000259" key="11">
    <source>
        <dbReference type="PROSITE" id="PS51163"/>
    </source>
</evidence>
<dbReference type="InterPro" id="IPR001792">
    <property type="entry name" value="Acylphosphatase-like_dom"/>
</dbReference>
<dbReference type="SUPFAM" id="SSF55821">
    <property type="entry name" value="YrdC/RibB"/>
    <property type="match status" value="1"/>
</dbReference>
<reference evidence="12" key="1">
    <citation type="submission" date="2022-12" db="EMBL/GenBank/DDBJ databases">
        <authorList>
            <person name="Wang J."/>
        </authorList>
    </citation>
    <scope>NUCLEOTIDE SEQUENCE</scope>
    <source>
        <strain evidence="12">HY-42-06</strain>
    </source>
</reference>
<dbReference type="InterPro" id="IPR051060">
    <property type="entry name" value="Carbamoyltrans_HypF-like"/>
</dbReference>
<evidence type="ECO:0000256" key="9">
    <source>
        <dbReference type="PROSITE-ProRule" id="PRU00520"/>
    </source>
</evidence>
<keyword evidence="3 12" id="KW-0436">Ligase</keyword>
<dbReference type="InterPro" id="IPR017945">
    <property type="entry name" value="DHBP_synth_RibB-like_a/b_dom"/>
</dbReference>
<dbReference type="InterPro" id="IPR011125">
    <property type="entry name" value="Znf_HypF"/>
</dbReference>
<name>A0ABT4CSI9_9CLOT</name>
<dbReference type="InterPro" id="IPR055128">
    <property type="entry name" value="HypF_C_2"/>
</dbReference>
<keyword evidence="13" id="KW-1185">Reference proteome</keyword>
<feature type="active site" evidence="9">
    <location>
        <position position="22"/>
    </location>
</feature>
<dbReference type="SUPFAM" id="SSF54975">
    <property type="entry name" value="Acylphosphatase/BLUF domain-like"/>
    <property type="match status" value="1"/>
</dbReference>
<evidence type="ECO:0000256" key="8">
    <source>
        <dbReference type="PIRNR" id="PIRNR006256"/>
    </source>
</evidence>
<dbReference type="Pfam" id="PF00708">
    <property type="entry name" value="Acylphosphatase"/>
    <property type="match status" value="1"/>
</dbReference>
<dbReference type="RefSeq" id="WP_268050948.1">
    <property type="nucleotide sequence ID" value="NZ_JAPQES010000006.1"/>
</dbReference>
<dbReference type="InterPro" id="IPR041440">
    <property type="entry name" value="HypF_C"/>
</dbReference>
<dbReference type="InterPro" id="IPR004421">
    <property type="entry name" value="Carbamoyltransferase_HypF"/>
</dbReference>
<dbReference type="Gene3D" id="3.30.420.360">
    <property type="match status" value="1"/>
</dbReference>
<dbReference type="SUPFAM" id="SSF53067">
    <property type="entry name" value="Actin-like ATPase domain"/>
    <property type="match status" value="1"/>
</dbReference>
<keyword evidence="4" id="KW-0479">Metal-binding</keyword>
<evidence type="ECO:0000256" key="3">
    <source>
        <dbReference type="ARBA" id="ARBA00022598"/>
    </source>
</evidence>
<accession>A0ABT4CSI9</accession>
<comment type="pathway">
    <text evidence="1">Protein modification; [NiFe] hydrogenase maturation.</text>
</comment>
<dbReference type="PROSITE" id="PS51163">
    <property type="entry name" value="YRDC"/>
    <property type="match status" value="1"/>
</dbReference>
<evidence type="ECO:0000256" key="2">
    <source>
        <dbReference type="ARBA" id="ARBA00008097"/>
    </source>
</evidence>
<dbReference type="GO" id="GO:0016874">
    <property type="term" value="F:ligase activity"/>
    <property type="evidence" value="ECO:0007669"/>
    <property type="project" value="UniProtKB-KW"/>
</dbReference>
<comment type="similarity">
    <text evidence="2 8">Belongs to the carbamoyltransferase HypF family.</text>
</comment>
<evidence type="ECO:0000256" key="6">
    <source>
        <dbReference type="ARBA" id="ARBA00022833"/>
    </source>
</evidence>
<dbReference type="Pfam" id="PF07503">
    <property type="entry name" value="zf-HYPF"/>
    <property type="match status" value="2"/>
</dbReference>
<feature type="active site" evidence="9">
    <location>
        <position position="39"/>
    </location>
</feature>
<dbReference type="PANTHER" id="PTHR42959:SF1">
    <property type="entry name" value="CARBAMOYLTRANSFERASE HYPF"/>
    <property type="match status" value="1"/>
</dbReference>
<keyword evidence="9" id="KW-0378">Hydrolase</keyword>
<evidence type="ECO:0000313" key="12">
    <source>
        <dbReference type="EMBL" id="MCY6372032.1"/>
    </source>
</evidence>
<sequence>MKEDKKRYIVKIYGIVQGIGYRPYIYKTAKELNIKGWVNNYDSSVVIDMEGTTEKIKEFLFKIVKEPPELAEIQKTEIIKMKPTGYKSFEIKKSISANTKLKFILPDIATCDKCVRDIFDETSKRYRYAFTNCTDCGPRYSIIKSLPYDRCNTTMSEFKMCKLCDSEYKNPETRRFHAQPTCCIECGPKLILIDNEGEKIECIDEIKKSAEFLKKGKILGIKGIGGFHIVCSALNEKAISEIRRRKRRNHKPLALMMKNIDEVKKYCLISKKEEEVLMSNKRPIVILKKNNKEILPNNIASKVNKFGVMLPYTPLHHLLFSEDLPPLIMTSGNISGRPIEYTNEGAIKNIGHIADYFLLNDREINTPIDDSVVKVVEDMELVSRLGRGYAPYSFNGNIENKILACGSEMKNTCAFSIDGIVYVSQYLGDLKDLDAYKEYKKAINNLQSIFEFKPHVIAVDMHPNYMSSIYGKNLDVVKIEVQHHHAHMVSCMLEHNIFDDVIGVIYDGTGFGTDGMVWGGEFLVGNRKEFKRAGYFKYTEIQGGDSAQKDIWKIGVSYLKELKAETIKEKALKRIQSLVKEDISNVCAALDYNLNCYKTSSLGRLYDAVSSILGIREEITYDAQGAIELEAIAEKNVVDSYNYYIEKEDGVYKIDSSKIIMDILEDIEKGIVNSIISAKFHNTIVNITIDMTCNLREKFKLNKIVLSGGVFENEYLLKRIYKSLKDNGFEVFFNKIIPINDSGISFGQIAVADEILKERCL</sequence>
<feature type="domain" description="YrdC-like" evidence="11">
    <location>
        <begin position="203"/>
        <end position="388"/>
    </location>
</feature>
<dbReference type="Pfam" id="PF17788">
    <property type="entry name" value="HypF_C"/>
    <property type="match status" value="1"/>
</dbReference>
<dbReference type="EC" id="6.2.-.-" evidence="8"/>
<dbReference type="Gene3D" id="3.30.420.40">
    <property type="match status" value="1"/>
</dbReference>
<dbReference type="InterPro" id="IPR043129">
    <property type="entry name" value="ATPase_NBD"/>
</dbReference>
<evidence type="ECO:0000313" key="13">
    <source>
        <dbReference type="Proteomes" id="UP001079657"/>
    </source>
</evidence>
<evidence type="ECO:0000259" key="10">
    <source>
        <dbReference type="PROSITE" id="PS51160"/>
    </source>
</evidence>
<dbReference type="PANTHER" id="PTHR42959">
    <property type="entry name" value="CARBAMOYLTRANSFERASE"/>
    <property type="match status" value="1"/>
</dbReference>
<evidence type="ECO:0000256" key="4">
    <source>
        <dbReference type="ARBA" id="ARBA00022723"/>
    </source>
</evidence>
<protein>
    <recommendedName>
        <fullName evidence="8">Carbamoyltransferase</fullName>
        <ecNumber evidence="8">6.2.-.-</ecNumber>
    </recommendedName>
</protein>
<organism evidence="12 13">
    <name type="scientific">Clostridium ganghwense</name>
    <dbReference type="NCBI Taxonomy" id="312089"/>
    <lineage>
        <taxon>Bacteria</taxon>
        <taxon>Bacillati</taxon>
        <taxon>Bacillota</taxon>
        <taxon>Clostridia</taxon>
        <taxon>Eubacteriales</taxon>
        <taxon>Clostridiaceae</taxon>
        <taxon>Clostridium</taxon>
    </lineage>
</organism>
<comment type="caution">
    <text evidence="12">The sequence shown here is derived from an EMBL/GenBank/DDBJ whole genome shotgun (WGS) entry which is preliminary data.</text>
</comment>
<keyword evidence="5" id="KW-0863">Zinc-finger</keyword>
<evidence type="ECO:0000256" key="7">
    <source>
        <dbReference type="ARBA" id="ARBA00048220"/>
    </source>
</evidence>
<comment type="catalytic activity">
    <reaction evidence="7">
        <text>C-terminal L-cysteinyl-[HypE protein] + carbamoyl phosphate + ATP + H2O = C-terminal S-carboxamide-L-cysteinyl-[HypE protein] + AMP + phosphate + diphosphate + H(+)</text>
        <dbReference type="Rhea" id="RHEA:55636"/>
        <dbReference type="Rhea" id="RHEA-COMP:14247"/>
        <dbReference type="Rhea" id="RHEA-COMP:14392"/>
        <dbReference type="ChEBI" id="CHEBI:15377"/>
        <dbReference type="ChEBI" id="CHEBI:15378"/>
        <dbReference type="ChEBI" id="CHEBI:30616"/>
        <dbReference type="ChEBI" id="CHEBI:33019"/>
        <dbReference type="ChEBI" id="CHEBI:43474"/>
        <dbReference type="ChEBI" id="CHEBI:58228"/>
        <dbReference type="ChEBI" id="CHEBI:76913"/>
        <dbReference type="ChEBI" id="CHEBI:139126"/>
        <dbReference type="ChEBI" id="CHEBI:456215"/>
    </reaction>
</comment>
<keyword evidence="6" id="KW-0862">Zinc</keyword>
<evidence type="ECO:0000256" key="5">
    <source>
        <dbReference type="ARBA" id="ARBA00022771"/>
    </source>
</evidence>
<evidence type="ECO:0000256" key="1">
    <source>
        <dbReference type="ARBA" id="ARBA00004711"/>
    </source>
</evidence>
<dbReference type="EMBL" id="JAPQES010000006">
    <property type="protein sequence ID" value="MCY6372032.1"/>
    <property type="molecule type" value="Genomic_DNA"/>
</dbReference>
<feature type="domain" description="Acylphosphatase-like" evidence="10">
    <location>
        <begin position="7"/>
        <end position="93"/>
    </location>
</feature>
<dbReference type="Pfam" id="PF22521">
    <property type="entry name" value="HypF_C_2"/>
    <property type="match status" value="1"/>
</dbReference>
<dbReference type="PIRSF" id="PIRSF006256">
    <property type="entry name" value="CMPcnvr_hdrg_mat"/>
    <property type="match status" value="1"/>
</dbReference>
<comment type="catalytic activity">
    <reaction evidence="9">
        <text>an acyl phosphate + H2O = a carboxylate + phosphate + H(+)</text>
        <dbReference type="Rhea" id="RHEA:14965"/>
        <dbReference type="ChEBI" id="CHEBI:15377"/>
        <dbReference type="ChEBI" id="CHEBI:15378"/>
        <dbReference type="ChEBI" id="CHEBI:29067"/>
        <dbReference type="ChEBI" id="CHEBI:43474"/>
        <dbReference type="ChEBI" id="CHEBI:59918"/>
        <dbReference type="EC" id="3.6.1.7"/>
    </reaction>
</comment>
<dbReference type="Pfam" id="PF01300">
    <property type="entry name" value="Sua5_yciO_yrdC"/>
    <property type="match status" value="1"/>
</dbReference>
<proteinExistence type="inferred from homology"/>
<dbReference type="Gene3D" id="3.90.870.50">
    <property type="match status" value="1"/>
</dbReference>
<dbReference type="Gene3D" id="3.30.110.120">
    <property type="match status" value="1"/>
</dbReference>
<dbReference type="InterPro" id="IPR006070">
    <property type="entry name" value="Sua5-like_dom"/>
</dbReference>
<dbReference type="InterPro" id="IPR036046">
    <property type="entry name" value="Acylphosphatase-like_dom_sf"/>
</dbReference>
<dbReference type="NCBIfam" id="TIGR00143">
    <property type="entry name" value="hypF"/>
    <property type="match status" value="1"/>
</dbReference>
<dbReference type="Proteomes" id="UP001079657">
    <property type="component" value="Unassembled WGS sequence"/>
</dbReference>
<gene>
    <name evidence="12" type="primary">hypF</name>
    <name evidence="12" type="ORF">OXH55_15460</name>
</gene>
<dbReference type="PROSITE" id="PS51160">
    <property type="entry name" value="ACYLPHOSPHATASE_3"/>
    <property type="match status" value="1"/>
</dbReference>